<proteinExistence type="predicted"/>
<keyword evidence="3" id="KW-0560">Oxidoreductase</keyword>
<dbReference type="SUPFAM" id="SSF51905">
    <property type="entry name" value="FAD/NAD(P)-binding domain"/>
    <property type="match status" value="1"/>
</dbReference>
<dbReference type="Proteomes" id="UP001215151">
    <property type="component" value="Unassembled WGS sequence"/>
</dbReference>
<evidence type="ECO:0000256" key="2">
    <source>
        <dbReference type="ARBA" id="ARBA00022827"/>
    </source>
</evidence>
<accession>A0AAD7X6T4</accession>
<name>A0AAD7X6T4_9APHY</name>
<dbReference type="InterPro" id="IPR036188">
    <property type="entry name" value="FAD/NAD-bd_sf"/>
</dbReference>
<protein>
    <submittedName>
        <fullName evidence="5">Uncharacterized protein</fullName>
    </submittedName>
</protein>
<dbReference type="PANTHER" id="PTHR46972:SF1">
    <property type="entry name" value="FAD DEPENDENT OXIDOREDUCTASE DOMAIN-CONTAINING PROTEIN"/>
    <property type="match status" value="1"/>
</dbReference>
<reference evidence="5" key="1">
    <citation type="submission" date="2022-11" db="EMBL/GenBank/DDBJ databases">
        <title>Genome Sequence of Cubamyces cubensis.</title>
        <authorList>
            <person name="Buettner E."/>
        </authorList>
    </citation>
    <scope>NUCLEOTIDE SEQUENCE</scope>
    <source>
        <strain evidence="5">MPL-01</strain>
    </source>
</reference>
<dbReference type="EMBL" id="JAPEVG010000238">
    <property type="protein sequence ID" value="KAJ8473008.1"/>
    <property type="molecule type" value="Genomic_DNA"/>
</dbReference>
<keyword evidence="4" id="KW-0503">Monooxygenase</keyword>
<keyword evidence="1" id="KW-0285">Flavoprotein</keyword>
<dbReference type="GO" id="GO:0004497">
    <property type="term" value="F:monooxygenase activity"/>
    <property type="evidence" value="ECO:0007669"/>
    <property type="project" value="UniProtKB-KW"/>
</dbReference>
<comment type="caution">
    <text evidence="5">The sequence shown here is derived from an EMBL/GenBank/DDBJ whole genome shotgun (WGS) entry which is preliminary data.</text>
</comment>
<keyword evidence="2" id="KW-0274">FAD</keyword>
<evidence type="ECO:0000256" key="4">
    <source>
        <dbReference type="ARBA" id="ARBA00023033"/>
    </source>
</evidence>
<evidence type="ECO:0000256" key="3">
    <source>
        <dbReference type="ARBA" id="ARBA00023002"/>
    </source>
</evidence>
<evidence type="ECO:0000313" key="6">
    <source>
        <dbReference type="Proteomes" id="UP001215151"/>
    </source>
</evidence>
<evidence type="ECO:0000313" key="5">
    <source>
        <dbReference type="EMBL" id="KAJ8473008.1"/>
    </source>
</evidence>
<organism evidence="5 6">
    <name type="scientific">Trametes cubensis</name>
    <dbReference type="NCBI Taxonomy" id="1111947"/>
    <lineage>
        <taxon>Eukaryota</taxon>
        <taxon>Fungi</taxon>
        <taxon>Dikarya</taxon>
        <taxon>Basidiomycota</taxon>
        <taxon>Agaricomycotina</taxon>
        <taxon>Agaricomycetes</taxon>
        <taxon>Polyporales</taxon>
        <taxon>Polyporaceae</taxon>
        <taxon>Trametes</taxon>
    </lineage>
</organism>
<evidence type="ECO:0000256" key="1">
    <source>
        <dbReference type="ARBA" id="ARBA00022630"/>
    </source>
</evidence>
<gene>
    <name evidence="5" type="ORF">ONZ51_g8136</name>
</gene>
<sequence>MVLVWSRPVEISTAFCITEPLLIKLDSLWQAGRHAEDLGIAPSGLNNDWKYPPHELTTSSKALQSRETASSTNPLIFGAHLIRTLYMAPAHDPPSIAIGGGPTRSKHLEWETRQRALRENGLEDVFVKHSRAGGAEELRLCGKAGVPLIHHKKSVDAPKGLQDTRPEIDRRILRQILFDAVPQDAIKSGHALVSAQSLEDGRHEIIFANGLTTVVEVLVGAEAAAENKDISDAIGQGSCHVGEDGKVFTALRNGTGRIRAYLWHRTPPDWVIPSDPKEAKRVLLEIFRDWAPWYRNFIEQGDESAIYPRPLFHLPVGYRRSYKSGVTLIADATHLMSLSRGLGGEEREAAIATWEQMLARAEKLAALTARNLAFTGPETPQTLVEAWKRDYEKHA</sequence>
<dbReference type="AlphaFoldDB" id="A0AAD7X6T4"/>
<keyword evidence="6" id="KW-1185">Reference proteome</keyword>
<dbReference type="Gene3D" id="3.50.50.60">
    <property type="entry name" value="FAD/NAD(P)-binding domain"/>
    <property type="match status" value="2"/>
</dbReference>
<dbReference type="PANTHER" id="PTHR46972">
    <property type="entry name" value="MONOOXYGENASE ASQM-RELATED"/>
    <property type="match status" value="1"/>
</dbReference>